<organism evidence="1 2">
    <name type="scientific">Parolsenella catena</name>
    <dbReference type="NCBI Taxonomy" id="2003188"/>
    <lineage>
        <taxon>Bacteria</taxon>
        <taxon>Bacillati</taxon>
        <taxon>Actinomycetota</taxon>
        <taxon>Coriobacteriia</taxon>
        <taxon>Coriobacteriales</taxon>
        <taxon>Atopobiaceae</taxon>
        <taxon>Parolsenella</taxon>
    </lineage>
</organism>
<dbReference type="SUPFAM" id="SSF143422">
    <property type="entry name" value="Transposase IS200-like"/>
    <property type="match status" value="1"/>
</dbReference>
<sequence length="176" mass="19749">MSHFLSLPITLLSGYAQSYNKRTGHVGHVFQQRFKSCPVESDEYLLQLVRYIHENPAKAGICKAEEYWWSSYHEYVAGSVRVDTNLVLSMVGGVSGFKRFSKAAVDRRVGGVFSRLSDSEAHETAVRELDGLLPSELKALSRARRNELILKLKNAGLTIRQIERLTGIGRNIIARA</sequence>
<dbReference type="EMBL" id="AP019367">
    <property type="protein sequence ID" value="BBH50896.1"/>
    <property type="molecule type" value="Genomic_DNA"/>
</dbReference>
<dbReference type="GeneID" id="88849621"/>
<dbReference type="Proteomes" id="UP000273154">
    <property type="component" value="Chromosome"/>
</dbReference>
<evidence type="ECO:0008006" key="3">
    <source>
        <dbReference type="Google" id="ProtNLM"/>
    </source>
</evidence>
<dbReference type="GO" id="GO:0004803">
    <property type="term" value="F:transposase activity"/>
    <property type="evidence" value="ECO:0007669"/>
    <property type="project" value="InterPro"/>
</dbReference>
<dbReference type="AlphaFoldDB" id="A0A3G9K2Z7"/>
<accession>A0A3G9K2Z7</accession>
<dbReference type="PANTHER" id="PTHR34322">
    <property type="entry name" value="TRANSPOSASE, Y1_TNP DOMAIN-CONTAINING"/>
    <property type="match status" value="1"/>
</dbReference>
<reference evidence="2" key="1">
    <citation type="submission" date="2018-11" db="EMBL/GenBank/DDBJ databases">
        <title>Comparative genomics of Parolsenella catena and Libanicoccus massiliensis: Reclassification of Libanicoccus massiliensis as Parolsenella massiliensis comb. nov.</title>
        <authorList>
            <person name="Sakamoto M."/>
            <person name="Ikeyama N."/>
            <person name="Murakami T."/>
            <person name="Mori H."/>
            <person name="Yuki M."/>
            <person name="Ohkuma M."/>
        </authorList>
    </citation>
    <scope>NUCLEOTIDE SEQUENCE [LARGE SCALE GENOMIC DNA]</scope>
    <source>
        <strain evidence="2">JCM 31932</strain>
    </source>
</reference>
<evidence type="ECO:0000313" key="1">
    <source>
        <dbReference type="EMBL" id="BBH50896.1"/>
    </source>
</evidence>
<dbReference type="Gene3D" id="3.30.70.1290">
    <property type="entry name" value="Transposase IS200-like"/>
    <property type="match status" value="1"/>
</dbReference>
<dbReference type="GO" id="GO:0003677">
    <property type="term" value="F:DNA binding"/>
    <property type="evidence" value="ECO:0007669"/>
    <property type="project" value="InterPro"/>
</dbReference>
<dbReference type="RefSeq" id="WP_126423070.1">
    <property type="nucleotide sequence ID" value="NZ_AP019367.1"/>
</dbReference>
<evidence type="ECO:0000313" key="2">
    <source>
        <dbReference type="Proteomes" id="UP000273154"/>
    </source>
</evidence>
<dbReference type="PANTHER" id="PTHR34322:SF2">
    <property type="entry name" value="TRANSPOSASE IS200-LIKE DOMAIN-CONTAINING PROTEIN"/>
    <property type="match status" value="1"/>
</dbReference>
<gene>
    <name evidence="1" type="ORF">Pcatena_14830</name>
</gene>
<dbReference type="KEGG" id="pcat:Pcatena_14830"/>
<dbReference type="InterPro" id="IPR036515">
    <property type="entry name" value="Transposase_17_sf"/>
</dbReference>
<dbReference type="GO" id="GO:0006313">
    <property type="term" value="P:DNA transposition"/>
    <property type="evidence" value="ECO:0007669"/>
    <property type="project" value="InterPro"/>
</dbReference>
<protein>
    <recommendedName>
        <fullName evidence="3">Transposase</fullName>
    </recommendedName>
</protein>
<name>A0A3G9K2Z7_9ACTN</name>
<dbReference type="OrthoDB" id="9814067at2"/>
<proteinExistence type="predicted"/>
<keyword evidence="2" id="KW-1185">Reference proteome</keyword>